<keyword evidence="20" id="KW-0067">ATP-binding</keyword>
<dbReference type="GO" id="GO:0000139">
    <property type="term" value="C:Golgi membrane"/>
    <property type="evidence" value="ECO:0007669"/>
    <property type="project" value="UniProtKB-SubCell"/>
</dbReference>
<organism evidence="44 45">
    <name type="scientific">Tigriopus californicus</name>
    <name type="common">Marine copepod</name>
    <dbReference type="NCBI Taxonomy" id="6832"/>
    <lineage>
        <taxon>Eukaryota</taxon>
        <taxon>Metazoa</taxon>
        <taxon>Ecdysozoa</taxon>
        <taxon>Arthropoda</taxon>
        <taxon>Crustacea</taxon>
        <taxon>Multicrustacea</taxon>
        <taxon>Hexanauplia</taxon>
        <taxon>Copepoda</taxon>
        <taxon>Harpacticoida</taxon>
        <taxon>Harpacticidae</taxon>
        <taxon>Tigriopus</taxon>
    </lineage>
</organism>
<evidence type="ECO:0000256" key="16">
    <source>
        <dbReference type="ARBA" id="ARBA00022741"/>
    </source>
</evidence>
<evidence type="ECO:0000256" key="37">
    <source>
        <dbReference type="ARBA" id="ARBA00048455"/>
    </source>
</evidence>
<evidence type="ECO:0000256" key="34">
    <source>
        <dbReference type="ARBA" id="ARBA00047753"/>
    </source>
</evidence>
<evidence type="ECO:0000256" key="24">
    <source>
        <dbReference type="ARBA" id="ARBA00023128"/>
    </source>
</evidence>
<keyword evidence="19" id="KW-0256">Endoplasmic reticulum</keyword>
<comment type="catalytic activity">
    <reaction evidence="33">
        <text>heme b(in) + ATP + H2O = heme b(out) + ADP + phosphate + H(+)</text>
        <dbReference type="Rhea" id="RHEA:19261"/>
        <dbReference type="ChEBI" id="CHEBI:15377"/>
        <dbReference type="ChEBI" id="CHEBI:15378"/>
        <dbReference type="ChEBI" id="CHEBI:30616"/>
        <dbReference type="ChEBI" id="CHEBI:43474"/>
        <dbReference type="ChEBI" id="CHEBI:60344"/>
        <dbReference type="ChEBI" id="CHEBI:456216"/>
        <dbReference type="EC" id="7.6.2.5"/>
    </reaction>
    <physiologicalReaction direction="left-to-right" evidence="33">
        <dbReference type="Rhea" id="RHEA:19262"/>
    </physiologicalReaction>
</comment>
<accession>A0A553PNN9</accession>
<name>A0A553PNN9_TIGCA</name>
<dbReference type="STRING" id="6832.A0A553PNN9"/>
<evidence type="ECO:0000256" key="17">
    <source>
        <dbReference type="ARBA" id="ARBA00022753"/>
    </source>
</evidence>
<evidence type="ECO:0000256" key="26">
    <source>
        <dbReference type="ARBA" id="ARBA00023157"/>
    </source>
</evidence>
<feature type="transmembrane region" description="Helical" evidence="41">
    <location>
        <begin position="403"/>
        <end position="424"/>
    </location>
</feature>
<keyword evidence="23" id="KW-0333">Golgi apparatus</keyword>
<feature type="transmembrane region" description="Helical" evidence="41">
    <location>
        <begin position="169"/>
        <end position="189"/>
    </location>
</feature>
<dbReference type="GO" id="GO:0015439">
    <property type="term" value="F:ABC-type heme transporter activity"/>
    <property type="evidence" value="ECO:0007669"/>
    <property type="project" value="UniProtKB-EC"/>
</dbReference>
<dbReference type="EC" id="7.6.2.5" evidence="30"/>
<evidence type="ECO:0000256" key="28">
    <source>
        <dbReference type="ARBA" id="ARBA00024320"/>
    </source>
</evidence>
<evidence type="ECO:0000256" key="23">
    <source>
        <dbReference type="ARBA" id="ARBA00023034"/>
    </source>
</evidence>
<evidence type="ECO:0000256" key="39">
    <source>
        <dbReference type="ARBA" id="ARBA00048636"/>
    </source>
</evidence>
<evidence type="ECO:0000313" key="45">
    <source>
        <dbReference type="Proteomes" id="UP000318571"/>
    </source>
</evidence>
<dbReference type="GO" id="GO:0005576">
    <property type="term" value="C:extracellular region"/>
    <property type="evidence" value="ECO:0007669"/>
    <property type="project" value="UniProtKB-SubCell"/>
</dbReference>
<comment type="catalytic activity">
    <reaction evidence="38">
        <text>uroporphyrin III(in) + ATP + H2O = uroporphyrin III(out) + ADP + phosphate + H(+)</text>
        <dbReference type="Rhea" id="RHEA:66776"/>
        <dbReference type="ChEBI" id="CHEBI:15377"/>
        <dbReference type="ChEBI" id="CHEBI:15378"/>
        <dbReference type="ChEBI" id="CHEBI:30616"/>
        <dbReference type="ChEBI" id="CHEBI:43474"/>
        <dbReference type="ChEBI" id="CHEBI:167479"/>
        <dbReference type="ChEBI" id="CHEBI:456216"/>
    </reaction>
    <physiologicalReaction direction="left-to-right" evidence="38">
        <dbReference type="Rhea" id="RHEA:66777"/>
    </physiologicalReaction>
</comment>
<keyword evidence="22 41" id="KW-1133">Transmembrane helix</keyword>
<evidence type="ECO:0000256" key="25">
    <source>
        <dbReference type="ARBA" id="ARBA00023136"/>
    </source>
</evidence>
<dbReference type="AlphaFoldDB" id="A0A553PNN9"/>
<evidence type="ECO:0000256" key="7">
    <source>
        <dbReference type="ARBA" id="ARBA00004550"/>
    </source>
</evidence>
<evidence type="ECO:0000256" key="15">
    <source>
        <dbReference type="ARBA" id="ARBA00022692"/>
    </source>
</evidence>
<evidence type="ECO:0000256" key="6">
    <source>
        <dbReference type="ARBA" id="ARBA00004477"/>
    </source>
</evidence>
<evidence type="ECO:0000256" key="13">
    <source>
        <dbReference type="ARBA" id="ARBA00022475"/>
    </source>
</evidence>
<dbReference type="GO" id="GO:0016887">
    <property type="term" value="F:ATP hydrolysis activity"/>
    <property type="evidence" value="ECO:0007669"/>
    <property type="project" value="InterPro"/>
</dbReference>
<dbReference type="SUPFAM" id="SSF52540">
    <property type="entry name" value="P-loop containing nucleoside triphosphate hydrolases"/>
    <property type="match status" value="1"/>
</dbReference>
<evidence type="ECO:0000256" key="35">
    <source>
        <dbReference type="ARBA" id="ARBA00047789"/>
    </source>
</evidence>
<comment type="subcellular location">
    <subcellularLocation>
        <location evidence="8">Cell membrane</location>
        <topology evidence="8">Multi-pass membrane protein</topology>
    </subcellularLocation>
    <subcellularLocation>
        <location evidence="1">Early endosome membrane</location>
    </subcellularLocation>
    <subcellularLocation>
        <location evidence="6">Endoplasmic reticulum membrane</location>
        <topology evidence="6">Multi-pass membrane protein</topology>
    </subcellularLocation>
    <subcellularLocation>
        <location evidence="3">Endosome membrane</location>
        <topology evidence="3">Multi-pass membrane protein</topology>
    </subcellularLocation>
    <subcellularLocation>
        <location evidence="2">Endosome</location>
        <location evidence="2">Multivesicular body membrane</location>
    </subcellularLocation>
    <subcellularLocation>
        <location evidence="9">Golgi apparatus membrane</location>
        <topology evidence="9">Multi-pass membrane protein</topology>
    </subcellularLocation>
    <subcellularLocation>
        <location evidence="5">Late endosome membrane</location>
    </subcellularLocation>
    <subcellularLocation>
        <location evidence="10">Lysosome membrane</location>
    </subcellularLocation>
    <subcellularLocation>
        <location evidence="28">Melanosome membrane</location>
    </subcellularLocation>
    <subcellularLocation>
        <location evidence="4">Mitochondrion outer membrane</location>
        <topology evidence="4">Multi-pass membrane protein</topology>
    </subcellularLocation>
    <subcellularLocation>
        <location evidence="7">Secreted</location>
        <location evidence="7">Extracellular exosome</location>
    </subcellularLocation>
</comment>
<dbReference type="Gene3D" id="1.20.1560.10">
    <property type="entry name" value="ABC transporter type 1, transmembrane domain"/>
    <property type="match status" value="1"/>
</dbReference>
<evidence type="ECO:0000256" key="2">
    <source>
        <dbReference type="ARBA" id="ARBA00004333"/>
    </source>
</evidence>
<dbReference type="Gene3D" id="3.40.50.300">
    <property type="entry name" value="P-loop containing nucleotide triphosphate hydrolases"/>
    <property type="match status" value="1"/>
</dbReference>
<dbReference type="GO" id="GO:0005741">
    <property type="term" value="C:mitochondrial outer membrane"/>
    <property type="evidence" value="ECO:0007669"/>
    <property type="project" value="UniProtKB-SubCell"/>
</dbReference>
<dbReference type="InterPro" id="IPR027417">
    <property type="entry name" value="P-loop_NTPase"/>
</dbReference>
<dbReference type="PANTHER" id="PTHR24221">
    <property type="entry name" value="ATP-BINDING CASSETTE SUB-FAMILY B"/>
    <property type="match status" value="1"/>
</dbReference>
<comment type="catalytic activity">
    <reaction evidence="37">
        <text>pheophorbide a(in) + ATP + H2O = pheophorbide a(out) + ADP + phosphate + H(+)</text>
        <dbReference type="Rhea" id="RHEA:61360"/>
        <dbReference type="ChEBI" id="CHEBI:15377"/>
        <dbReference type="ChEBI" id="CHEBI:15378"/>
        <dbReference type="ChEBI" id="CHEBI:30616"/>
        <dbReference type="ChEBI" id="CHEBI:43474"/>
        <dbReference type="ChEBI" id="CHEBI:58687"/>
        <dbReference type="ChEBI" id="CHEBI:456216"/>
    </reaction>
    <physiologicalReaction direction="left-to-right" evidence="37">
        <dbReference type="Rhea" id="RHEA:61361"/>
    </physiologicalReaction>
</comment>
<evidence type="ECO:0000256" key="10">
    <source>
        <dbReference type="ARBA" id="ARBA00004656"/>
    </source>
</evidence>
<comment type="catalytic activity">
    <reaction evidence="36">
        <text>protoporphyrin IX(in) + ATP + H2O = protoporphyrin IX(out) + ADP + phosphate + H(+)</text>
        <dbReference type="Rhea" id="RHEA:61336"/>
        <dbReference type="ChEBI" id="CHEBI:15377"/>
        <dbReference type="ChEBI" id="CHEBI:15378"/>
        <dbReference type="ChEBI" id="CHEBI:30616"/>
        <dbReference type="ChEBI" id="CHEBI:43474"/>
        <dbReference type="ChEBI" id="CHEBI:57306"/>
        <dbReference type="ChEBI" id="CHEBI:456216"/>
    </reaction>
    <physiologicalReaction direction="left-to-right" evidence="36">
        <dbReference type="Rhea" id="RHEA:61337"/>
    </physiologicalReaction>
</comment>
<evidence type="ECO:0000256" key="11">
    <source>
        <dbReference type="ARBA" id="ARBA00011738"/>
    </source>
</evidence>
<keyword evidence="27" id="KW-0458">Lysosome</keyword>
<comment type="subunit">
    <text evidence="11">Homodimer.</text>
</comment>
<dbReference type="InterPro" id="IPR017871">
    <property type="entry name" value="ABC_transporter-like_CS"/>
</dbReference>
<dbReference type="EMBL" id="VCGU01000002">
    <property type="protein sequence ID" value="TRY79301.1"/>
    <property type="molecule type" value="Genomic_DNA"/>
</dbReference>
<evidence type="ECO:0000256" key="21">
    <source>
        <dbReference type="ARBA" id="ARBA00022967"/>
    </source>
</evidence>
<proteinExistence type="inferred from homology"/>
<gene>
    <name evidence="44" type="ORF">TCAL_13378</name>
</gene>
<evidence type="ECO:0000256" key="36">
    <source>
        <dbReference type="ARBA" id="ARBA00048309"/>
    </source>
</evidence>
<evidence type="ECO:0000256" key="40">
    <source>
        <dbReference type="ARBA" id="ARBA00049398"/>
    </source>
</evidence>
<evidence type="ECO:0000256" key="22">
    <source>
        <dbReference type="ARBA" id="ARBA00022989"/>
    </source>
</evidence>
<dbReference type="PROSITE" id="PS50893">
    <property type="entry name" value="ABC_TRANSPORTER_2"/>
    <property type="match status" value="1"/>
</dbReference>
<dbReference type="CDD" id="cd18581">
    <property type="entry name" value="ABC_6TM_ABCB6"/>
    <property type="match status" value="1"/>
</dbReference>
<dbReference type="GO" id="GO:0020037">
    <property type="term" value="F:heme binding"/>
    <property type="evidence" value="ECO:0007669"/>
    <property type="project" value="TreeGrafter"/>
</dbReference>
<evidence type="ECO:0000256" key="27">
    <source>
        <dbReference type="ARBA" id="ARBA00023228"/>
    </source>
</evidence>
<dbReference type="InterPro" id="IPR003439">
    <property type="entry name" value="ABC_transporter-like_ATP-bd"/>
</dbReference>
<keyword evidence="18" id="KW-1000">Mitochondrion outer membrane</keyword>
<evidence type="ECO:0000256" key="31">
    <source>
        <dbReference type="ARBA" id="ARBA00024439"/>
    </source>
</evidence>
<comment type="catalytic activity">
    <reaction evidence="35">
        <text>uroporphyrin I(in) + ATP + H2O = uroporphyrin I(out) + ADP + phosphate + H(+)</text>
        <dbReference type="Rhea" id="RHEA:66772"/>
        <dbReference type="ChEBI" id="CHEBI:15377"/>
        <dbReference type="ChEBI" id="CHEBI:15378"/>
        <dbReference type="ChEBI" id="CHEBI:30616"/>
        <dbReference type="ChEBI" id="CHEBI:43474"/>
        <dbReference type="ChEBI" id="CHEBI:167480"/>
        <dbReference type="ChEBI" id="CHEBI:456216"/>
    </reaction>
    <physiologicalReaction direction="left-to-right" evidence="35">
        <dbReference type="Rhea" id="RHEA:66773"/>
    </physiologicalReaction>
</comment>
<keyword evidence="16" id="KW-0547">Nucleotide-binding</keyword>
<comment type="catalytic activity">
    <reaction evidence="34">
        <text>coproporphyrinogen III(in) + ATP + H2O = coproporphyrinogen III(out) + ADP + phosphate + H(+)</text>
        <dbReference type="Rhea" id="RHEA:66680"/>
        <dbReference type="ChEBI" id="CHEBI:15377"/>
        <dbReference type="ChEBI" id="CHEBI:15378"/>
        <dbReference type="ChEBI" id="CHEBI:30616"/>
        <dbReference type="ChEBI" id="CHEBI:43474"/>
        <dbReference type="ChEBI" id="CHEBI:57309"/>
        <dbReference type="ChEBI" id="CHEBI:456216"/>
    </reaction>
    <physiologicalReaction direction="left-to-right" evidence="34">
        <dbReference type="Rhea" id="RHEA:66681"/>
    </physiologicalReaction>
</comment>
<dbReference type="PROSITE" id="PS50929">
    <property type="entry name" value="ABC_TM1F"/>
    <property type="match status" value="1"/>
</dbReference>
<dbReference type="PROSITE" id="PS00211">
    <property type="entry name" value="ABC_TRANSPORTER_1"/>
    <property type="match status" value="1"/>
</dbReference>
<comment type="similarity">
    <text evidence="29">Belongs to the ABC transporter superfamily. ABCB family. Heavy Metal importer (TC 3.A.1.210) subfamily.</text>
</comment>
<feature type="transmembrane region" description="Helical" evidence="41">
    <location>
        <begin position="495"/>
        <end position="517"/>
    </location>
</feature>
<comment type="caution">
    <text evidence="44">The sequence shown here is derived from an EMBL/GenBank/DDBJ whole genome shotgun (WGS) entry which is preliminary data.</text>
</comment>
<dbReference type="InterPro" id="IPR039421">
    <property type="entry name" value="Type_1_exporter"/>
</dbReference>
<evidence type="ECO:0000259" key="43">
    <source>
        <dbReference type="PROSITE" id="PS50929"/>
    </source>
</evidence>
<dbReference type="SMART" id="SM00382">
    <property type="entry name" value="AAA"/>
    <property type="match status" value="1"/>
</dbReference>
<dbReference type="Pfam" id="PF00005">
    <property type="entry name" value="ABC_tran"/>
    <property type="match status" value="1"/>
</dbReference>
<feature type="transmembrane region" description="Helical" evidence="41">
    <location>
        <begin position="375"/>
        <end position="397"/>
    </location>
</feature>
<evidence type="ECO:0000256" key="32">
    <source>
        <dbReference type="ARBA" id="ARBA00031413"/>
    </source>
</evidence>
<dbReference type="GO" id="GO:0005524">
    <property type="term" value="F:ATP binding"/>
    <property type="evidence" value="ECO:0007669"/>
    <property type="project" value="UniProtKB-KW"/>
</dbReference>
<feature type="transmembrane region" description="Helical" evidence="41">
    <location>
        <begin position="23"/>
        <end position="46"/>
    </location>
</feature>
<feature type="transmembrane region" description="Helical" evidence="41">
    <location>
        <begin position="252"/>
        <end position="273"/>
    </location>
</feature>
<keyword evidence="14" id="KW-0964">Secreted</keyword>
<keyword evidence="25 41" id="KW-0472">Membrane</keyword>
<dbReference type="GO" id="GO:0032585">
    <property type="term" value="C:multivesicular body membrane"/>
    <property type="evidence" value="ECO:0007669"/>
    <property type="project" value="UniProtKB-SubCell"/>
</dbReference>
<dbReference type="GO" id="GO:0005789">
    <property type="term" value="C:endoplasmic reticulum membrane"/>
    <property type="evidence" value="ECO:0007669"/>
    <property type="project" value="UniProtKB-SubCell"/>
</dbReference>
<sequence>MYYCGLNDSVSNAWVNHGFGLCFLHTLGSSIIGLWILTFGCIQLGFYRKYATRLSAAVLPQNKKFKIQVFGHFALTSLAVLSVIVRHAVSHDQLFGYEILDLVANLIIWPLTLTVLLVERNFQLPSAPSNSHGVVLISTWTLAFLWQNLKLLSLNNEPFFYDLSHLREQIELTLFCFEYAFVFSAFFLGMKAPGISQTHDYLFGEHSDVEAVLPDGSTRNQDIQQSTWSGLWTKLGVLLPYMWPKKSLGLQFRVFMCFLLLAGVRVANVYVPIYYKKIVDTLTPVALGAEVRFCWDLIAIFVALKLIQGGGTGGQGILNNIRTFLWIRVQQYTTREIQVGLFTHLHHLSLRWHLSRKTGEVLRIMDRGTSSINGLLSYLVFNILPTIVDIVVAIVYFSSAFNIWFGLIVLVTMVIYLALTVAVTEWRTKFRRSMNQADNEQRSKGVDSLLNFETVKYYGAEHYEIDRYEKAILSFQTEEFKSLTSLTLLNGTQSLIINGGLLVGSLYCALLVTKGYLTPGDYVLFGTYILQLMVPLNFLGTLYRVIQESFINMENMLELMDEPQEISDLPNALPIMVPQGKIEFKNVNFHYNPERPILKDVGATGSGKSTIVRLLFRFYDVQSGAVLIDDQNVQNVTQASVRNAIGVVPQDTVLFNDTISEVENAARHADIHDKIIAFPDGYDTKVGERGLKLSGGEKQRVAIARTILKAPKIVLLDEATSALDTQTERHIQNALQEVSVDRTTIVVAHRLSTITNAHCILVINEGEIVERGRHEELLGIPNGKYAAMWNQQSQMRKTEDDKE</sequence>
<dbReference type="SUPFAM" id="SSF90123">
    <property type="entry name" value="ABC transporter transmembrane region"/>
    <property type="match status" value="1"/>
</dbReference>
<comment type="catalytic activity">
    <reaction evidence="39">
        <text>coproporphyrin III(in) + ATP + H2O = coproporphyrin III(out) + ADP + phosphate + H(+)</text>
        <dbReference type="Rhea" id="RHEA:66664"/>
        <dbReference type="ChEBI" id="CHEBI:15377"/>
        <dbReference type="ChEBI" id="CHEBI:15378"/>
        <dbReference type="ChEBI" id="CHEBI:30616"/>
        <dbReference type="ChEBI" id="CHEBI:43474"/>
        <dbReference type="ChEBI" id="CHEBI:131725"/>
        <dbReference type="ChEBI" id="CHEBI:456216"/>
    </reaction>
    <physiologicalReaction direction="left-to-right" evidence="39">
        <dbReference type="Rhea" id="RHEA:66665"/>
    </physiologicalReaction>
</comment>
<evidence type="ECO:0000256" key="14">
    <source>
        <dbReference type="ARBA" id="ARBA00022525"/>
    </source>
</evidence>
<evidence type="ECO:0000259" key="42">
    <source>
        <dbReference type="PROSITE" id="PS50893"/>
    </source>
</evidence>
<evidence type="ECO:0000256" key="12">
    <source>
        <dbReference type="ARBA" id="ARBA00022448"/>
    </source>
</evidence>
<evidence type="ECO:0000256" key="38">
    <source>
        <dbReference type="ARBA" id="ARBA00048510"/>
    </source>
</evidence>
<keyword evidence="13" id="KW-1003">Cell membrane</keyword>
<evidence type="ECO:0000256" key="30">
    <source>
        <dbReference type="ARBA" id="ARBA00024385"/>
    </source>
</evidence>
<keyword evidence="17" id="KW-0967">Endosome</keyword>
<dbReference type="PANTHER" id="PTHR24221:SF654">
    <property type="entry name" value="ATP-BINDING CASSETTE SUB-FAMILY B MEMBER 6"/>
    <property type="match status" value="1"/>
</dbReference>
<evidence type="ECO:0000256" key="20">
    <source>
        <dbReference type="ARBA" id="ARBA00022840"/>
    </source>
</evidence>
<keyword evidence="24" id="KW-0496">Mitochondrion</keyword>
<feature type="transmembrane region" description="Helical" evidence="41">
    <location>
        <begin position="67"/>
        <end position="89"/>
    </location>
</feature>
<dbReference type="GO" id="GO:0031901">
    <property type="term" value="C:early endosome membrane"/>
    <property type="evidence" value="ECO:0007669"/>
    <property type="project" value="UniProtKB-SubCell"/>
</dbReference>
<feature type="transmembrane region" description="Helical" evidence="41">
    <location>
        <begin position="95"/>
        <end position="118"/>
    </location>
</feature>
<evidence type="ECO:0000256" key="3">
    <source>
        <dbReference type="ARBA" id="ARBA00004337"/>
    </source>
</evidence>
<feature type="domain" description="ABC transporter" evidence="42">
    <location>
        <begin position="564"/>
        <end position="790"/>
    </location>
</feature>
<dbReference type="Pfam" id="PF16185">
    <property type="entry name" value="MTABC_N"/>
    <property type="match status" value="1"/>
</dbReference>
<keyword evidence="26" id="KW-1015">Disulfide bond</keyword>
<evidence type="ECO:0000256" key="4">
    <source>
        <dbReference type="ARBA" id="ARBA00004374"/>
    </source>
</evidence>
<dbReference type="OMA" id="YYGAEHY"/>
<evidence type="ECO:0000313" key="44">
    <source>
        <dbReference type="EMBL" id="TRY79301.1"/>
    </source>
</evidence>
<keyword evidence="15 41" id="KW-0812">Transmembrane</keyword>
<dbReference type="Proteomes" id="UP000318571">
    <property type="component" value="Chromosome 6"/>
</dbReference>
<protein>
    <recommendedName>
        <fullName evidence="31">ATP-binding cassette sub-family B member 6</fullName>
        <ecNumber evidence="30">7.6.2.5</ecNumber>
    </recommendedName>
    <alternativeName>
        <fullName evidence="32">ABC-type heme transporter ABCB6</fullName>
    </alternativeName>
</protein>
<evidence type="ECO:0000256" key="1">
    <source>
        <dbReference type="ARBA" id="ARBA00004146"/>
    </source>
</evidence>
<dbReference type="GO" id="GO:0005765">
    <property type="term" value="C:lysosomal membrane"/>
    <property type="evidence" value="ECO:0007669"/>
    <property type="project" value="UniProtKB-SubCell"/>
</dbReference>
<evidence type="ECO:0000256" key="29">
    <source>
        <dbReference type="ARBA" id="ARBA00024363"/>
    </source>
</evidence>
<dbReference type="GO" id="GO:0005886">
    <property type="term" value="C:plasma membrane"/>
    <property type="evidence" value="ECO:0007669"/>
    <property type="project" value="UniProtKB-SubCell"/>
</dbReference>
<dbReference type="InterPro" id="IPR011527">
    <property type="entry name" value="ABC1_TM_dom"/>
</dbReference>
<dbReference type="InterPro" id="IPR003593">
    <property type="entry name" value="AAA+_ATPase"/>
</dbReference>
<dbReference type="InterPro" id="IPR032410">
    <property type="entry name" value="ABCB6_N"/>
</dbReference>
<evidence type="ECO:0000256" key="18">
    <source>
        <dbReference type="ARBA" id="ARBA00022787"/>
    </source>
</evidence>
<keyword evidence="21" id="KW-1278">Translocase</keyword>
<reference evidence="44 45" key="1">
    <citation type="journal article" date="2018" name="Nat. Ecol. Evol.">
        <title>Genomic signatures of mitonuclear coevolution across populations of Tigriopus californicus.</title>
        <authorList>
            <person name="Barreto F.S."/>
            <person name="Watson E.T."/>
            <person name="Lima T.G."/>
            <person name="Willett C.S."/>
            <person name="Edmands S."/>
            <person name="Li W."/>
            <person name="Burton R.S."/>
        </authorList>
    </citation>
    <scope>NUCLEOTIDE SEQUENCE [LARGE SCALE GENOMIC DNA]</scope>
    <source>
        <strain evidence="44 45">San Diego</strain>
    </source>
</reference>
<feature type="domain" description="ABC transmembrane type-1" evidence="43">
    <location>
        <begin position="255"/>
        <end position="548"/>
    </location>
</feature>
<dbReference type="Pfam" id="PF00664">
    <property type="entry name" value="ABC_membrane"/>
    <property type="match status" value="1"/>
</dbReference>
<evidence type="ECO:0000256" key="5">
    <source>
        <dbReference type="ARBA" id="ARBA00004414"/>
    </source>
</evidence>
<keyword evidence="45" id="KW-1185">Reference proteome</keyword>
<keyword evidence="12" id="KW-0813">Transport</keyword>
<feature type="transmembrane region" description="Helical" evidence="41">
    <location>
        <begin position="523"/>
        <end position="546"/>
    </location>
</feature>
<evidence type="ECO:0000256" key="19">
    <source>
        <dbReference type="ARBA" id="ARBA00022824"/>
    </source>
</evidence>
<dbReference type="FunFam" id="3.40.50.300:FF:000604">
    <property type="entry name" value="ABC transporter B family member 28"/>
    <property type="match status" value="1"/>
</dbReference>
<evidence type="ECO:0000256" key="33">
    <source>
        <dbReference type="ARBA" id="ARBA00047649"/>
    </source>
</evidence>
<dbReference type="InterPro" id="IPR036640">
    <property type="entry name" value="ABC1_TM_sf"/>
</dbReference>
<evidence type="ECO:0000256" key="41">
    <source>
        <dbReference type="SAM" id="Phobius"/>
    </source>
</evidence>
<comment type="catalytic activity">
    <reaction evidence="40">
        <text>coproporphyrin I(in) + ATP + H2O = coproporphyrin I(out) + ADP + phosphate + H(+)</text>
        <dbReference type="Rhea" id="RHEA:66768"/>
        <dbReference type="ChEBI" id="CHEBI:15377"/>
        <dbReference type="ChEBI" id="CHEBI:15378"/>
        <dbReference type="ChEBI" id="CHEBI:30616"/>
        <dbReference type="ChEBI" id="CHEBI:43474"/>
        <dbReference type="ChEBI" id="CHEBI:167478"/>
        <dbReference type="ChEBI" id="CHEBI:456216"/>
    </reaction>
    <physiologicalReaction direction="left-to-right" evidence="40">
        <dbReference type="Rhea" id="RHEA:66769"/>
    </physiologicalReaction>
</comment>
<evidence type="ECO:0000256" key="8">
    <source>
        <dbReference type="ARBA" id="ARBA00004651"/>
    </source>
</evidence>
<evidence type="ECO:0000256" key="9">
    <source>
        <dbReference type="ARBA" id="ARBA00004653"/>
    </source>
</evidence>